<dbReference type="OrthoDB" id="6658216at2"/>
<comment type="caution">
    <text evidence="1">The sequence shown here is derived from an EMBL/GenBank/DDBJ whole genome shotgun (WGS) entry which is preliminary data.</text>
</comment>
<name>Q4BV40_CROWT</name>
<proteinExistence type="predicted"/>
<gene>
    <name evidence="1" type="ORF">CwatDRAFT_0166</name>
</gene>
<evidence type="ECO:0008006" key="3">
    <source>
        <dbReference type="Google" id="ProtNLM"/>
    </source>
</evidence>
<evidence type="ECO:0000313" key="1">
    <source>
        <dbReference type="EMBL" id="EAM47771.1"/>
    </source>
</evidence>
<accession>Q4BV40</accession>
<dbReference type="AlphaFoldDB" id="Q4BV40"/>
<dbReference type="EMBL" id="AADV02000231">
    <property type="protein sequence ID" value="EAM47771.1"/>
    <property type="molecule type" value="Genomic_DNA"/>
</dbReference>
<dbReference type="Proteomes" id="UP000003922">
    <property type="component" value="Unassembled WGS sequence"/>
</dbReference>
<keyword evidence="2" id="KW-1185">Reference proteome</keyword>
<evidence type="ECO:0000313" key="2">
    <source>
        <dbReference type="Proteomes" id="UP000003922"/>
    </source>
</evidence>
<reference evidence="1" key="3">
    <citation type="submission" date="2016-12" db="EMBL/GenBank/DDBJ databases">
        <title>Annotation of the draft genome assembly of Crocosphaera watsonii WH 8501.</title>
        <authorList>
            <consortium name="US DOE Joint Genome Institute (JGI-ORNL)"/>
            <person name="Larimer F."/>
            <person name="Land M."/>
        </authorList>
    </citation>
    <scope>NUCLEOTIDE SEQUENCE</scope>
    <source>
        <strain evidence="1">WH 8501</strain>
    </source>
</reference>
<dbReference type="RefSeq" id="WP_007308405.1">
    <property type="nucleotide sequence ID" value="NZ_AADV02000231.1"/>
</dbReference>
<sequence length="98" mass="11401">MKIETLKQRLKKDRPMKTITLRIPEDVVEDLERIAPILGFSGYQPLMRTYIGQGLREDLEKLENSPFLELIESLKRHGVEEDIINNALEEITYNSDNS</sequence>
<protein>
    <recommendedName>
        <fullName evidence="3">CopG family transcriptional regulator</fullName>
    </recommendedName>
</protein>
<organism evidence="1 2">
    <name type="scientific">Crocosphaera watsonii WH 8501</name>
    <dbReference type="NCBI Taxonomy" id="165597"/>
    <lineage>
        <taxon>Bacteria</taxon>
        <taxon>Bacillati</taxon>
        <taxon>Cyanobacteriota</taxon>
        <taxon>Cyanophyceae</taxon>
        <taxon>Oscillatoriophycideae</taxon>
        <taxon>Chroococcales</taxon>
        <taxon>Aphanothecaceae</taxon>
        <taxon>Crocosphaera</taxon>
    </lineage>
</organism>
<reference evidence="1" key="1">
    <citation type="submission" date="2004-02" db="EMBL/GenBank/DDBJ databases">
        <authorList>
            <consortium name="DOE Joint Genome Institute"/>
        </authorList>
    </citation>
    <scope>NUCLEOTIDE SEQUENCE [LARGE SCALE GENOMIC DNA]</scope>
    <source>
        <strain evidence="1">WH 8501</strain>
    </source>
</reference>
<dbReference type="KEGG" id="cwa:CwatDRAFT_0166"/>
<reference evidence="1" key="2">
    <citation type="submission" date="2005-06" db="EMBL/GenBank/DDBJ databases">
        <title>Sequencing of the draft genome and assembly of Crocosphaera watsonii WH 8501.</title>
        <authorList>
            <consortium name="US DOE Joint Genome Institute (JGI-PGF)"/>
            <person name="Copeland A."/>
            <person name="Lucas S."/>
            <person name="Lapidus A."/>
            <person name="Barry K."/>
            <person name="Detter C."/>
            <person name="Glavina T."/>
            <person name="Hammon N."/>
            <person name="Israni S."/>
            <person name="Pitluck S."/>
            <person name="Richardson P."/>
        </authorList>
    </citation>
    <scope>NUCLEOTIDE SEQUENCE [LARGE SCALE GENOMIC DNA]</scope>
    <source>
        <strain evidence="1">WH 8501</strain>
    </source>
</reference>